<keyword evidence="3 6" id="KW-0812">Transmembrane</keyword>
<feature type="transmembrane region" description="Helical" evidence="6">
    <location>
        <begin position="66"/>
        <end position="84"/>
    </location>
</feature>
<evidence type="ECO:0000256" key="6">
    <source>
        <dbReference type="HAMAP-Rule" id="MF_01844"/>
    </source>
</evidence>
<evidence type="ECO:0000256" key="2">
    <source>
        <dbReference type="ARBA" id="ARBA00022475"/>
    </source>
</evidence>
<feature type="transmembrane region" description="Helical" evidence="6">
    <location>
        <begin position="132"/>
        <end position="149"/>
    </location>
</feature>
<sequence length="392" mass="41904">MQKGNSLNIFKRFFQSGAASGIIIFSCVILSLILANSALGAGLQALLNTSLGFSNNSIHLRYPVQLWINDGLMAIFFLMVGLEIKREMIAGELATPQKALLPILCAIGGALTPALIYFIINQNTPTKNGWGIPMATDIAFALAIISMLSKRVPSSLKVFLAALAIVDDLLAILVIAFFYAGDLHMNYLAYAAGVAVLLFILNRLKVTKLVCYLIPGAFMWYFIHHSGIHATIAGVVTAMFIPATTTANAPSPLERLEHLLTTPVNFIIVPLFAFANTNIQFEAGMPEGLASPLGLGIIGGLLIGKPAGILFTSFISTKTGIAKLPENANWKHLAGLGLLAGIGFTMSIFVALLSFSDNLLIAEAKFSVLCASLLSATLGYFLLKAGTRHNQY</sequence>
<organism evidence="7 8">
    <name type="scientific">Filimonas effusa</name>
    <dbReference type="NCBI Taxonomy" id="2508721"/>
    <lineage>
        <taxon>Bacteria</taxon>
        <taxon>Pseudomonadati</taxon>
        <taxon>Bacteroidota</taxon>
        <taxon>Chitinophagia</taxon>
        <taxon>Chitinophagales</taxon>
        <taxon>Chitinophagaceae</taxon>
        <taxon>Filimonas</taxon>
    </lineage>
</organism>
<comment type="caution">
    <text evidence="7">The sequence shown here is derived from an EMBL/GenBank/DDBJ whole genome shotgun (WGS) entry which is preliminary data.</text>
</comment>
<dbReference type="EMBL" id="SDHZ01000001">
    <property type="protein sequence ID" value="RXK86787.1"/>
    <property type="molecule type" value="Genomic_DNA"/>
</dbReference>
<feature type="transmembrane region" description="Helical" evidence="6">
    <location>
        <begin position="158"/>
        <end position="181"/>
    </location>
</feature>
<dbReference type="PANTHER" id="PTHR30341:SF0">
    <property type="entry name" value="NA(+)_H(+) ANTIPORTER NHAA"/>
    <property type="match status" value="1"/>
</dbReference>
<keyword evidence="8" id="KW-1185">Reference proteome</keyword>
<feature type="transmembrane region" description="Helical" evidence="6">
    <location>
        <begin position="366"/>
        <end position="383"/>
    </location>
</feature>
<dbReference type="InterPro" id="IPR004670">
    <property type="entry name" value="NhaA"/>
</dbReference>
<accession>A0A4Q1DBH6</accession>
<keyword evidence="6" id="KW-0050">Antiport</keyword>
<name>A0A4Q1DBH6_9BACT</name>
<comment type="function">
    <text evidence="6">Na(+)/H(+) antiporter that extrudes sodium in exchange for external protons.</text>
</comment>
<evidence type="ECO:0000313" key="7">
    <source>
        <dbReference type="EMBL" id="RXK86787.1"/>
    </source>
</evidence>
<feature type="transmembrane region" description="Helical" evidence="6">
    <location>
        <begin position="187"/>
        <end position="206"/>
    </location>
</feature>
<evidence type="ECO:0000256" key="1">
    <source>
        <dbReference type="ARBA" id="ARBA00004429"/>
    </source>
</evidence>
<keyword evidence="5 6" id="KW-0472">Membrane</keyword>
<keyword evidence="6" id="KW-0915">Sodium</keyword>
<keyword evidence="2 6" id="KW-1003">Cell membrane</keyword>
<dbReference type="NCBIfam" id="NF007111">
    <property type="entry name" value="PRK09560.1"/>
    <property type="match status" value="1"/>
</dbReference>
<reference evidence="7 8" key="1">
    <citation type="submission" date="2019-01" db="EMBL/GenBank/DDBJ databases">
        <title>Filimonas sp. strain TTM-71.</title>
        <authorList>
            <person name="Chen W.-M."/>
        </authorList>
    </citation>
    <scope>NUCLEOTIDE SEQUENCE [LARGE SCALE GENOMIC DNA]</scope>
    <source>
        <strain evidence="7 8">TTM-71</strain>
    </source>
</reference>
<comment type="subcellular location">
    <subcellularLocation>
        <location evidence="1">Cell inner membrane</location>
        <topology evidence="1">Multi-pass membrane protein</topology>
    </subcellularLocation>
    <subcellularLocation>
        <location evidence="6">Cell membrane</location>
        <topology evidence="6">Multi-pass membrane protein</topology>
    </subcellularLocation>
</comment>
<comment type="catalytic activity">
    <reaction evidence="6">
        <text>Na(+)(in) + 2 H(+)(out) = Na(+)(out) + 2 H(+)(in)</text>
        <dbReference type="Rhea" id="RHEA:29251"/>
        <dbReference type="ChEBI" id="CHEBI:15378"/>
        <dbReference type="ChEBI" id="CHEBI:29101"/>
    </reaction>
</comment>
<keyword evidence="4 6" id="KW-1133">Transmembrane helix</keyword>
<dbReference type="OrthoDB" id="9808135at2"/>
<proteinExistence type="inferred from homology"/>
<dbReference type="InterPro" id="IPR023171">
    <property type="entry name" value="Na/H_antiporter_dom_sf"/>
</dbReference>
<evidence type="ECO:0000256" key="5">
    <source>
        <dbReference type="ARBA" id="ARBA00023136"/>
    </source>
</evidence>
<comment type="similarity">
    <text evidence="6">Belongs to the NhaA Na(+)/H(+) (TC 2.A.33) antiporter family.</text>
</comment>
<keyword evidence="6" id="KW-0406">Ion transport</keyword>
<feature type="transmembrane region" description="Helical" evidence="6">
    <location>
        <begin position="21"/>
        <end position="46"/>
    </location>
</feature>
<feature type="transmembrane region" description="Helical" evidence="6">
    <location>
        <begin position="263"/>
        <end position="281"/>
    </location>
</feature>
<dbReference type="NCBIfam" id="NF007112">
    <property type="entry name" value="PRK09561.1"/>
    <property type="match status" value="1"/>
</dbReference>
<gene>
    <name evidence="6 7" type="primary">nhaA</name>
    <name evidence="7" type="ORF">ESB13_08310</name>
</gene>
<evidence type="ECO:0000256" key="4">
    <source>
        <dbReference type="ARBA" id="ARBA00022989"/>
    </source>
</evidence>
<dbReference type="GO" id="GO:0006885">
    <property type="term" value="P:regulation of pH"/>
    <property type="evidence" value="ECO:0007669"/>
    <property type="project" value="UniProtKB-UniRule"/>
</dbReference>
<dbReference type="PROSITE" id="PS51257">
    <property type="entry name" value="PROKAR_LIPOPROTEIN"/>
    <property type="match status" value="1"/>
</dbReference>
<feature type="transmembrane region" description="Helical" evidence="6">
    <location>
        <begin position="335"/>
        <end position="354"/>
    </location>
</feature>
<dbReference type="HAMAP" id="MF_01844">
    <property type="entry name" value="NhaA"/>
    <property type="match status" value="1"/>
</dbReference>
<evidence type="ECO:0000256" key="3">
    <source>
        <dbReference type="ARBA" id="ARBA00022692"/>
    </source>
</evidence>
<feature type="transmembrane region" description="Helical" evidence="6">
    <location>
        <begin position="218"/>
        <end position="243"/>
    </location>
</feature>
<dbReference type="NCBIfam" id="TIGR00773">
    <property type="entry name" value="NhaA"/>
    <property type="match status" value="1"/>
</dbReference>
<feature type="transmembrane region" description="Helical" evidence="6">
    <location>
        <begin position="99"/>
        <end position="120"/>
    </location>
</feature>
<dbReference type="GO" id="GO:0015385">
    <property type="term" value="F:sodium:proton antiporter activity"/>
    <property type="evidence" value="ECO:0007669"/>
    <property type="project" value="UniProtKB-UniRule"/>
</dbReference>
<dbReference type="Proteomes" id="UP000290545">
    <property type="component" value="Unassembled WGS sequence"/>
</dbReference>
<keyword evidence="6" id="KW-0739">Sodium transport</keyword>
<dbReference type="Pfam" id="PF06965">
    <property type="entry name" value="Na_H_antiport_1"/>
    <property type="match status" value="1"/>
</dbReference>
<dbReference type="Gene3D" id="1.20.1530.10">
    <property type="entry name" value="Na+/H+ antiporter like domain"/>
    <property type="match status" value="1"/>
</dbReference>
<evidence type="ECO:0000313" key="8">
    <source>
        <dbReference type="Proteomes" id="UP000290545"/>
    </source>
</evidence>
<dbReference type="RefSeq" id="WP_129002536.1">
    <property type="nucleotide sequence ID" value="NZ_SDHZ01000001.1"/>
</dbReference>
<dbReference type="PANTHER" id="PTHR30341">
    <property type="entry name" value="SODIUM ION/PROTON ANTIPORTER NHAA-RELATED"/>
    <property type="match status" value="1"/>
</dbReference>
<keyword evidence="6" id="KW-0813">Transport</keyword>
<dbReference type="GO" id="GO:0005886">
    <property type="term" value="C:plasma membrane"/>
    <property type="evidence" value="ECO:0007669"/>
    <property type="project" value="UniProtKB-SubCell"/>
</dbReference>
<feature type="transmembrane region" description="Helical" evidence="6">
    <location>
        <begin position="293"/>
        <end position="315"/>
    </location>
</feature>
<protein>
    <recommendedName>
        <fullName evidence="6">Na(+)/H(+) antiporter NhaA</fullName>
    </recommendedName>
    <alternativeName>
        <fullName evidence="6">Sodium/proton antiporter NhaA</fullName>
    </alternativeName>
</protein>
<dbReference type="AlphaFoldDB" id="A0A4Q1DBH6"/>